<dbReference type="Proteomes" id="UP000027120">
    <property type="component" value="Unassembled WGS sequence"/>
</dbReference>
<dbReference type="InterPro" id="IPR011009">
    <property type="entry name" value="Kinase-like_dom_sf"/>
</dbReference>
<reference evidence="2 3" key="1">
    <citation type="submission" date="2014-04" db="EMBL/GenBank/DDBJ databases">
        <authorList>
            <consortium name="International Citrus Genome Consortium"/>
            <person name="Gmitter F."/>
            <person name="Chen C."/>
            <person name="Farmerie W."/>
            <person name="Harkins T."/>
            <person name="Desany B."/>
            <person name="Mohiuddin M."/>
            <person name="Kodira C."/>
            <person name="Borodovsky M."/>
            <person name="Lomsadze A."/>
            <person name="Burns P."/>
            <person name="Jenkins J."/>
            <person name="Prochnik S."/>
            <person name="Shu S."/>
            <person name="Chapman J."/>
            <person name="Pitluck S."/>
            <person name="Schmutz J."/>
            <person name="Rokhsar D."/>
        </authorList>
    </citation>
    <scope>NUCLEOTIDE SEQUENCE</scope>
</reference>
<proteinExistence type="predicted"/>
<feature type="non-terminal residue" evidence="2">
    <location>
        <position position="1"/>
    </location>
</feature>
<gene>
    <name evidence="2" type="ORF">CISIN_1g046482mg</name>
</gene>
<evidence type="ECO:0000313" key="3">
    <source>
        <dbReference type="Proteomes" id="UP000027120"/>
    </source>
</evidence>
<dbReference type="GO" id="GO:0005524">
    <property type="term" value="F:ATP binding"/>
    <property type="evidence" value="ECO:0007669"/>
    <property type="project" value="InterPro"/>
</dbReference>
<dbReference type="PROSITE" id="PS50011">
    <property type="entry name" value="PROTEIN_KINASE_DOM"/>
    <property type="match status" value="1"/>
</dbReference>
<name>A0A067DTZ6_CITSI</name>
<dbReference type="SMR" id="A0A067DTZ6"/>
<evidence type="ECO:0000313" key="2">
    <source>
        <dbReference type="EMBL" id="KDO42507.1"/>
    </source>
</evidence>
<dbReference type="PANTHER" id="PTHR27006:SF606">
    <property type="entry name" value="INTERLEUKIN-1 RECEPTOR-ASSOCIATED KINASE 4"/>
    <property type="match status" value="1"/>
</dbReference>
<dbReference type="PANTHER" id="PTHR27006">
    <property type="entry name" value="PROMASTIGOTE SURFACE ANTIGEN PROTEIN PSA"/>
    <property type="match status" value="1"/>
</dbReference>
<dbReference type="AlphaFoldDB" id="A0A067DTZ6"/>
<accession>A0A067DTZ6</accession>
<keyword evidence="3" id="KW-1185">Reference proteome</keyword>
<dbReference type="EMBL" id="KK785467">
    <property type="protein sequence ID" value="KDO42507.1"/>
    <property type="molecule type" value="Genomic_DNA"/>
</dbReference>
<protein>
    <recommendedName>
        <fullName evidence="1">Protein kinase domain-containing protein</fullName>
    </recommendedName>
</protein>
<evidence type="ECO:0000259" key="1">
    <source>
        <dbReference type="PROSITE" id="PS50011"/>
    </source>
</evidence>
<sequence length="162" mass="18509">LKASNILLDEDLKPKISDFDFVRIFVKDDLEANTNRIVGTQSNNFNDVCNYSVPQWLHPSWSYKLWKDGKGIKLMDPSLDDAHSSWKLLTCLQIALLCVQENPNGRPSMLEVYSMLKNENTADIMTPKKLETFSKKAYEDEQLIYASSWQAAKFVISLISVS</sequence>
<dbReference type="InterPro" id="IPR000719">
    <property type="entry name" value="Prot_kinase_dom"/>
</dbReference>
<dbReference type="SUPFAM" id="SSF56112">
    <property type="entry name" value="Protein kinase-like (PK-like)"/>
    <property type="match status" value="1"/>
</dbReference>
<dbReference type="GO" id="GO:0004672">
    <property type="term" value="F:protein kinase activity"/>
    <property type="evidence" value="ECO:0007669"/>
    <property type="project" value="InterPro"/>
</dbReference>
<dbReference type="Gene3D" id="1.10.510.10">
    <property type="entry name" value="Transferase(Phosphotransferase) domain 1"/>
    <property type="match status" value="2"/>
</dbReference>
<organism evidence="2 3">
    <name type="scientific">Citrus sinensis</name>
    <name type="common">Sweet orange</name>
    <name type="synonym">Citrus aurantium var. sinensis</name>
    <dbReference type="NCBI Taxonomy" id="2711"/>
    <lineage>
        <taxon>Eukaryota</taxon>
        <taxon>Viridiplantae</taxon>
        <taxon>Streptophyta</taxon>
        <taxon>Embryophyta</taxon>
        <taxon>Tracheophyta</taxon>
        <taxon>Spermatophyta</taxon>
        <taxon>Magnoliopsida</taxon>
        <taxon>eudicotyledons</taxon>
        <taxon>Gunneridae</taxon>
        <taxon>Pentapetalae</taxon>
        <taxon>rosids</taxon>
        <taxon>malvids</taxon>
        <taxon>Sapindales</taxon>
        <taxon>Rutaceae</taxon>
        <taxon>Aurantioideae</taxon>
        <taxon>Citrus</taxon>
    </lineage>
</organism>
<feature type="domain" description="Protein kinase" evidence="1">
    <location>
        <begin position="1"/>
        <end position="162"/>
    </location>
</feature>
<dbReference type="STRING" id="2711.A0A067DTZ6"/>